<dbReference type="AlphaFoldDB" id="A0A1W9ZTL6"/>
<reference evidence="2 3" key="1">
    <citation type="submission" date="2017-02" db="EMBL/GenBank/DDBJ databases">
        <title>The new phylogeny of genus Mycobacterium.</title>
        <authorList>
            <person name="Tortoli E."/>
            <person name="Trovato A."/>
            <person name="Cirillo D.M."/>
        </authorList>
    </citation>
    <scope>NUCLEOTIDE SEQUENCE [LARGE SCALE GENOMIC DNA]</scope>
    <source>
        <strain evidence="2 3">DSM 45057</strain>
    </source>
</reference>
<gene>
    <name evidence="2" type="ORF">BST12_14225</name>
</gene>
<name>A0A1W9ZTL6_MYCAN</name>
<evidence type="ECO:0000313" key="3">
    <source>
        <dbReference type="Proteomes" id="UP000192284"/>
    </source>
</evidence>
<proteinExistence type="predicted"/>
<dbReference type="EMBL" id="MVHE01000019">
    <property type="protein sequence ID" value="ORA20886.1"/>
    <property type="molecule type" value="Genomic_DNA"/>
</dbReference>
<organism evidence="2 3">
    <name type="scientific">Mycobacterium angelicum</name>
    <dbReference type="NCBI Taxonomy" id="470074"/>
    <lineage>
        <taxon>Bacteria</taxon>
        <taxon>Bacillati</taxon>
        <taxon>Actinomycetota</taxon>
        <taxon>Actinomycetes</taxon>
        <taxon>Mycobacteriales</taxon>
        <taxon>Mycobacteriaceae</taxon>
        <taxon>Mycobacterium</taxon>
    </lineage>
</organism>
<evidence type="ECO:0000313" key="2">
    <source>
        <dbReference type="EMBL" id="ORA20886.1"/>
    </source>
</evidence>
<dbReference type="Proteomes" id="UP000192284">
    <property type="component" value="Unassembled WGS sequence"/>
</dbReference>
<sequence>MSSYRCIPLRNGGLGLGGRNLDGAQQVARAASSEPSLPNNLDESAESRSYLGLDVRSKFRLSTDADRTAIHPRRTDRLNHQIEDHITTSYATSLDLTGFLPDGPIGPLVIHTGLRPLQERSSRK</sequence>
<keyword evidence="3" id="KW-1185">Reference proteome</keyword>
<evidence type="ECO:0000256" key="1">
    <source>
        <dbReference type="SAM" id="MobiDB-lite"/>
    </source>
</evidence>
<feature type="region of interest" description="Disordered" evidence="1">
    <location>
        <begin position="26"/>
        <end position="47"/>
    </location>
</feature>
<protein>
    <submittedName>
        <fullName evidence="2">Uncharacterized protein</fullName>
    </submittedName>
</protein>
<accession>A0A1W9ZTL6</accession>
<feature type="compositionally biased region" description="Polar residues" evidence="1">
    <location>
        <begin position="33"/>
        <end position="42"/>
    </location>
</feature>
<comment type="caution">
    <text evidence="2">The sequence shown here is derived from an EMBL/GenBank/DDBJ whole genome shotgun (WGS) entry which is preliminary data.</text>
</comment>
<dbReference type="RefSeq" id="WP_083113756.1">
    <property type="nucleotide sequence ID" value="NZ_JACKTS010000062.1"/>
</dbReference>